<reference evidence="1 2" key="2">
    <citation type="journal article" date="2022" name="Mar. Drugs">
        <title>Bioassay-Guided Fractionation Leads to the Detection of Cholic Acid Generated by the Rare Thalassomonas sp.</title>
        <authorList>
            <person name="Pheiffer F."/>
            <person name="Schneider Y.K."/>
            <person name="Hansen E.H."/>
            <person name="Andersen J.H."/>
            <person name="Isaksson J."/>
            <person name="Busche T."/>
            <person name="R C."/>
            <person name="Kalinowski J."/>
            <person name="Zyl L.V."/>
            <person name="Trindade M."/>
        </authorList>
    </citation>
    <scope>NUCLEOTIDE SEQUENCE [LARGE SCALE GENOMIC DNA]</scope>
    <source>
        <strain evidence="1 2">A5K-106</strain>
    </source>
</reference>
<dbReference type="Pfam" id="PF11739">
    <property type="entry name" value="YdbH-like"/>
    <property type="match status" value="1"/>
</dbReference>
<dbReference type="AlphaFoldDB" id="A0AAE9YL56"/>
<dbReference type="RefSeq" id="WP_044836030.1">
    <property type="nucleotide sequence ID" value="NZ_CP059735.1"/>
</dbReference>
<dbReference type="KEGG" id="tact:SG35_018165"/>
<evidence type="ECO:0000313" key="1">
    <source>
        <dbReference type="EMBL" id="WDD97257.1"/>
    </source>
</evidence>
<sequence>MWFFLLLIPVGAVLLAVNFDQVVRLSINYYLKHYHSELKLEVSALKIDKINSDFVTFSDLALTQEKSQLSLSGFQLQLAPEKPYWLSRLILEKGQLLLDLDSLSQFLPKEKSPETDSSVLYRQLLSLLSALPEITIKVLNTELFSHQKKAADKLLLEDSHLTFTVGTKVSMNLKTDQQDLVNLQSDFEPGAVAGELTADLGKLNSLIERYFDQPLMITGELSSDFTLVPADAGWALTSNNQVSNSRLDLSGVTGEAVSFVVDGDFILNYRDAALEVITGQDTGLRIKAAADTVKTLKAKLKQQGFGQDIDRLLQENIPQQVFVYPGSTVALDDNNQLLSGNLQLHSQLKNGEITIKLPEFTIAEQKQVINWQLDYQQQQPIKQLGKVALSSDGEISHSPAETKLTIKTGEILLTEVKHQEQEVQQGTFALTKPTLIQLSDETIQLRDKLFFTSTFELVEVSQQNFGEIWAEHVVWQAADNFRADSIWRLDDSLRLTSEHLFNNNIVKGRAILESTPLSELLGRVELPELLTLDGQISNELNYEFELETQALSGKVSGELVNSFGSYDDIAFSDINAGWSCFWRMAKLSCGQLGLSSGQVNVGVNITDMQSRGTFFWDKNNWWYHLNSFKGKLLDGGFSITPLEVAPGQDISGELILEHISLTDLVALQQQPGIELTGFIDGKLPFSYNADGLNINRGKLLNQGGGLIKVDGNPAVEELKKSQPQLKFSLDALKELHYQYLDSEVSMMSDGSTLLKVSVQGKNPDLVEPVHFNYQHDENLFLLLRTLRLTERLSENIEKAINK</sequence>
<evidence type="ECO:0000313" key="2">
    <source>
        <dbReference type="Proteomes" id="UP000032568"/>
    </source>
</evidence>
<name>A0AAE9YL56_9GAMM</name>
<accession>A0AAE9YL56</accession>
<dbReference type="InterPro" id="IPR021730">
    <property type="entry name" value="YdbH"/>
</dbReference>
<proteinExistence type="predicted"/>
<reference evidence="1 2" key="1">
    <citation type="journal article" date="2015" name="Genome Announc.">
        <title>Draft Genome Sequences of Marine Isolates of Thalassomonas viridans and Thalassomonas actiniarum.</title>
        <authorList>
            <person name="Olonade I."/>
            <person name="van Zyl L.J."/>
            <person name="Trindade M."/>
        </authorList>
    </citation>
    <scope>NUCLEOTIDE SEQUENCE [LARGE SCALE GENOMIC DNA]</scope>
    <source>
        <strain evidence="1 2">A5K-106</strain>
    </source>
</reference>
<keyword evidence="2" id="KW-1185">Reference proteome</keyword>
<protein>
    <submittedName>
        <fullName evidence="1">YdbH domain-containing protein</fullName>
    </submittedName>
</protein>
<gene>
    <name evidence="1" type="ORF">SG35_018165</name>
</gene>
<organism evidence="1 2">
    <name type="scientific">Thalassomonas actiniarum</name>
    <dbReference type="NCBI Taxonomy" id="485447"/>
    <lineage>
        <taxon>Bacteria</taxon>
        <taxon>Pseudomonadati</taxon>
        <taxon>Pseudomonadota</taxon>
        <taxon>Gammaproteobacteria</taxon>
        <taxon>Alteromonadales</taxon>
        <taxon>Colwelliaceae</taxon>
        <taxon>Thalassomonas</taxon>
    </lineage>
</organism>
<dbReference type="EMBL" id="CP059735">
    <property type="protein sequence ID" value="WDD97257.1"/>
    <property type="molecule type" value="Genomic_DNA"/>
</dbReference>
<dbReference type="Proteomes" id="UP000032568">
    <property type="component" value="Chromosome"/>
</dbReference>